<evidence type="ECO:0000313" key="2">
    <source>
        <dbReference type="EMBL" id="ODV86512.1"/>
    </source>
</evidence>
<keyword evidence="1" id="KW-0732">Signal</keyword>
<sequence length="396" mass="44818">MNWLILIYFYLTSVIALTTSSSSSSSSFDVNTKKYLNEVIKKYNKFDNGIKYEEWKSPNGELYVIPNLSLNTSNLFQFGYHLMNNKQEFQSLSLSVDDDDGDYSVLKEQNLQALGFPNLWEKLFGDDCIPDEEEEEEDEDVPVQEDFFPFGAKKFLLVGIKKQSMNSTQGEEESPVLVSRDVDSKLSMNKFPFWKKKPEEDDCDDGEEEEDSENRNLFDTHRFLFVGIGSINSTMRNTSALAAAPASNRTTITETLLKHSTIHITETTTKTIHLTKQSDIVEGNLTSVSIPTSTLFTNNFNLTTTTSTVSQPIKSDFITITKSPQYYSTIIKNNTFNSISLSLENENNDNNLTDYIIIDHDNSTEKMKNGGGSLTTNREWSFLSALILIGFSVLLF</sequence>
<feature type="chain" id="PRO_5009163039" evidence="1">
    <location>
        <begin position="17"/>
        <end position="396"/>
    </location>
</feature>
<accession>A0A1E4T462</accession>
<evidence type="ECO:0000256" key="1">
    <source>
        <dbReference type="SAM" id="SignalP"/>
    </source>
</evidence>
<organism evidence="2 3">
    <name type="scientific">[Candida] arabinofermentans NRRL YB-2248</name>
    <dbReference type="NCBI Taxonomy" id="983967"/>
    <lineage>
        <taxon>Eukaryota</taxon>
        <taxon>Fungi</taxon>
        <taxon>Dikarya</taxon>
        <taxon>Ascomycota</taxon>
        <taxon>Saccharomycotina</taxon>
        <taxon>Pichiomycetes</taxon>
        <taxon>Pichiales</taxon>
        <taxon>Pichiaceae</taxon>
        <taxon>Ogataea</taxon>
        <taxon>Ogataea/Candida clade</taxon>
    </lineage>
</organism>
<dbReference type="EMBL" id="KV453850">
    <property type="protein sequence ID" value="ODV86512.1"/>
    <property type="molecule type" value="Genomic_DNA"/>
</dbReference>
<protein>
    <submittedName>
        <fullName evidence="2">Uncharacterized protein</fullName>
    </submittedName>
</protein>
<name>A0A1E4T462_9ASCO</name>
<evidence type="ECO:0000313" key="3">
    <source>
        <dbReference type="Proteomes" id="UP000094801"/>
    </source>
</evidence>
<dbReference type="AlphaFoldDB" id="A0A1E4T462"/>
<dbReference type="Proteomes" id="UP000094801">
    <property type="component" value="Unassembled WGS sequence"/>
</dbReference>
<keyword evidence="3" id="KW-1185">Reference proteome</keyword>
<gene>
    <name evidence="2" type="ORF">CANARDRAFT_136934</name>
</gene>
<proteinExistence type="predicted"/>
<reference evidence="3" key="1">
    <citation type="submission" date="2016-04" db="EMBL/GenBank/DDBJ databases">
        <title>Comparative genomics of biotechnologically important yeasts.</title>
        <authorList>
            <consortium name="DOE Joint Genome Institute"/>
            <person name="Riley R."/>
            <person name="Haridas S."/>
            <person name="Wolfe K.H."/>
            <person name="Lopes M.R."/>
            <person name="Hittinger C.T."/>
            <person name="Goker M."/>
            <person name="Salamov A."/>
            <person name="Wisecaver J."/>
            <person name="Long T.M."/>
            <person name="Aerts A.L."/>
            <person name="Barry K."/>
            <person name="Choi C."/>
            <person name="Clum A."/>
            <person name="Coughlan A.Y."/>
            <person name="Deshpande S."/>
            <person name="Douglass A.P."/>
            <person name="Hanson S.J."/>
            <person name="Klenk H.-P."/>
            <person name="Labutti K."/>
            <person name="Lapidus A."/>
            <person name="Lindquist E."/>
            <person name="Lipzen A."/>
            <person name="Meier-Kolthoff J.P."/>
            <person name="Ohm R.A."/>
            <person name="Otillar R.P."/>
            <person name="Pangilinan J."/>
            <person name="Peng Y."/>
            <person name="Rokas A."/>
            <person name="Rosa C.A."/>
            <person name="Scheuner C."/>
            <person name="Sibirny A.A."/>
            <person name="Slot J.C."/>
            <person name="Stielow J.B."/>
            <person name="Sun H."/>
            <person name="Kurtzman C.P."/>
            <person name="Blackwell M."/>
            <person name="Grigoriev I.V."/>
            <person name="Jeffries T.W."/>
        </authorList>
    </citation>
    <scope>NUCLEOTIDE SEQUENCE [LARGE SCALE GENOMIC DNA]</scope>
    <source>
        <strain evidence="3">NRRL YB-2248</strain>
    </source>
</reference>
<feature type="signal peptide" evidence="1">
    <location>
        <begin position="1"/>
        <end position="16"/>
    </location>
</feature>
<dbReference type="OrthoDB" id="3992013at2759"/>